<sequence>MRRSQIWKALSLLCIGLCVTVVIFRGPADVECPDPTDPYYQKREVQHKRLFDVNRDALQTLDIPYKYLLGSSSGTKRFLSIGISSVRRKQENYLLTTIQSIFSHCNQKELNELVVVIYLANSAYTDNLHTAEEIGKHFPSEIAAGHLLVISSYKNAYPPLEGLKRNYNDSPDRVRFRSKQNLDYAFLVNFCSNLSQYYLMLEDDVTCSLNFLTSIKKYVEQYSAPWTTITFSKLGYIGKLYHNEDLPKLARFLLLFYDEMPCDWLLDLFYRSKAQGAIIQYKPSLFQHIGKYSSFQGSYNKLKDKDFVEVVEAYGDQPLASCYTDMKIYKDNIPANVCFQGSSFFWGIEIDSGNYFTMVLERPADIQKVAILTGNAEHPKDVLKSGYVQLGRRKEQNEESCKTFTKIGEFENGTFLLDNIDHATGGSIDCLKIQVSAPQADWLIIQKVGIWVRKERIHNDTSSHVVPTSR</sequence>
<organism evidence="7 8">
    <name type="scientific">Eleutherodactylus coqui</name>
    <name type="common">Puerto Rican coqui</name>
    <dbReference type="NCBI Taxonomy" id="57060"/>
    <lineage>
        <taxon>Eukaryota</taxon>
        <taxon>Metazoa</taxon>
        <taxon>Chordata</taxon>
        <taxon>Craniata</taxon>
        <taxon>Vertebrata</taxon>
        <taxon>Euteleostomi</taxon>
        <taxon>Amphibia</taxon>
        <taxon>Batrachia</taxon>
        <taxon>Anura</taxon>
        <taxon>Neobatrachia</taxon>
        <taxon>Hyloidea</taxon>
        <taxon>Eleutherodactylidae</taxon>
        <taxon>Eleutherodactylinae</taxon>
        <taxon>Eleutherodactylus</taxon>
        <taxon>Eleutherodactylus</taxon>
    </lineage>
</organism>
<dbReference type="GO" id="GO:0008375">
    <property type="term" value="F:acetylglucosaminyltransferase activity"/>
    <property type="evidence" value="ECO:0007669"/>
    <property type="project" value="TreeGrafter"/>
</dbReference>
<keyword evidence="8" id="KW-1185">Reference proteome</keyword>
<dbReference type="InterPro" id="IPR056576">
    <property type="entry name" value="MGAT4_A/B/C_C"/>
</dbReference>
<dbReference type="GO" id="GO:0006487">
    <property type="term" value="P:protein N-linked glycosylation"/>
    <property type="evidence" value="ECO:0007669"/>
    <property type="project" value="TreeGrafter"/>
</dbReference>
<comment type="pathway">
    <text evidence="1">Protein modification; protein glycosylation.</text>
</comment>
<feature type="domain" description="MGAT4 A/B/C C-terminal" evidence="6">
    <location>
        <begin position="321"/>
        <end position="446"/>
    </location>
</feature>
<dbReference type="InterPro" id="IPR006759">
    <property type="entry name" value="Glyco_transf_54"/>
</dbReference>
<dbReference type="Proteomes" id="UP000770717">
    <property type="component" value="Unassembled WGS sequence"/>
</dbReference>
<feature type="signal peptide" evidence="4">
    <location>
        <begin position="1"/>
        <end position="20"/>
    </location>
</feature>
<dbReference type="PANTHER" id="PTHR12062:SF29">
    <property type="entry name" value="ALPHA-1,3-MANNOSYL-GLYCOPROTEIN 4-BETA-N-ACETYLGLUCOSAMINYLTRANSFERASE C"/>
    <property type="match status" value="1"/>
</dbReference>
<gene>
    <name evidence="7" type="ORF">GDO78_004003</name>
</gene>
<dbReference type="InterPro" id="IPR057279">
    <property type="entry name" value="MGAT4"/>
</dbReference>
<keyword evidence="3" id="KW-0808">Transferase</keyword>
<dbReference type="OrthoDB" id="2016523at2759"/>
<keyword evidence="4" id="KW-0732">Signal</keyword>
<feature type="domain" description="MGAT4 conserved region" evidence="5">
    <location>
        <begin position="61"/>
        <end position="307"/>
    </location>
</feature>
<evidence type="ECO:0000256" key="2">
    <source>
        <dbReference type="ARBA" id="ARBA00022676"/>
    </source>
</evidence>
<evidence type="ECO:0000256" key="3">
    <source>
        <dbReference type="ARBA" id="ARBA00022679"/>
    </source>
</evidence>
<proteinExistence type="predicted"/>
<dbReference type="Pfam" id="PF04666">
    <property type="entry name" value="MGAT4_cons"/>
    <property type="match status" value="1"/>
</dbReference>
<evidence type="ECO:0000313" key="8">
    <source>
        <dbReference type="Proteomes" id="UP000770717"/>
    </source>
</evidence>
<dbReference type="Pfam" id="PF23524">
    <property type="entry name" value="MGAT4A_C"/>
    <property type="match status" value="1"/>
</dbReference>
<protein>
    <recommendedName>
        <fullName evidence="9">Alpha-1,3-mannosyl-glycoprotein 4-beta-N-acetylglucosaminyltransferase C</fullName>
    </recommendedName>
</protein>
<evidence type="ECO:0000256" key="1">
    <source>
        <dbReference type="ARBA" id="ARBA00004922"/>
    </source>
</evidence>
<feature type="chain" id="PRO_5036271996" description="Alpha-1,3-mannosyl-glycoprotein 4-beta-N-acetylglucosaminyltransferase C" evidence="4">
    <location>
        <begin position="21"/>
        <end position="470"/>
    </location>
</feature>
<evidence type="ECO:0000259" key="5">
    <source>
        <dbReference type="Pfam" id="PF04666"/>
    </source>
</evidence>
<dbReference type="EMBL" id="WNTK01000012">
    <property type="protein sequence ID" value="KAG9475908.1"/>
    <property type="molecule type" value="Genomic_DNA"/>
</dbReference>
<dbReference type="EMBL" id="WNTK01000012">
    <property type="protein sequence ID" value="KAG9475907.1"/>
    <property type="molecule type" value="Genomic_DNA"/>
</dbReference>
<reference evidence="7" key="1">
    <citation type="thesis" date="2020" institute="ProQuest LLC" country="789 East Eisenhower Parkway, Ann Arbor, MI, USA">
        <title>Comparative Genomics and Chromosome Evolution.</title>
        <authorList>
            <person name="Mudd A.B."/>
        </authorList>
    </citation>
    <scope>NUCLEOTIDE SEQUENCE</scope>
    <source>
        <strain evidence="7">HN-11 Male</strain>
        <tissue evidence="7">Kidney and liver</tissue>
    </source>
</reference>
<evidence type="ECO:0008006" key="9">
    <source>
        <dbReference type="Google" id="ProtNLM"/>
    </source>
</evidence>
<keyword evidence="2" id="KW-0328">Glycosyltransferase</keyword>
<dbReference type="AlphaFoldDB" id="A0A8J6JZX5"/>
<evidence type="ECO:0000256" key="4">
    <source>
        <dbReference type="SAM" id="SignalP"/>
    </source>
</evidence>
<name>A0A8J6JZX5_ELECQ</name>
<comment type="caution">
    <text evidence="7">The sequence shown here is derived from an EMBL/GenBank/DDBJ whole genome shotgun (WGS) entry which is preliminary data.</text>
</comment>
<accession>A0A8J6JZX5</accession>
<evidence type="ECO:0000313" key="7">
    <source>
        <dbReference type="EMBL" id="KAG9475908.1"/>
    </source>
</evidence>
<evidence type="ECO:0000259" key="6">
    <source>
        <dbReference type="Pfam" id="PF23524"/>
    </source>
</evidence>
<dbReference type="PANTHER" id="PTHR12062">
    <property type="entry name" value="N-ACETYLGLUCOSAMINYLTRANSFERASE VI"/>
    <property type="match status" value="1"/>
</dbReference>